<dbReference type="PANTHER" id="PTHR36974:SF1">
    <property type="entry name" value="DOXX FAMILY MEMBRANE PROTEIN"/>
    <property type="match status" value="1"/>
</dbReference>
<evidence type="ECO:0008006" key="4">
    <source>
        <dbReference type="Google" id="ProtNLM"/>
    </source>
</evidence>
<gene>
    <name evidence="1" type="ORF">AZE34_08650</name>
    <name evidence="2" type="ORF">J7T32_011030</name>
</gene>
<dbReference type="Proteomes" id="UP000665944">
    <property type="component" value="Unassembled WGS sequence"/>
</dbReference>
<protein>
    <recommendedName>
        <fullName evidence="4">DoxX family membrane protein</fullName>
    </recommendedName>
</protein>
<dbReference type="PANTHER" id="PTHR36974">
    <property type="entry name" value="MEMBRANE PROTEIN-RELATED"/>
    <property type="match status" value="1"/>
</dbReference>
<sequence>MKIMRYLLGLAFGTAGILHFTKERQFRSIVPEYLPLRKTAVLVTGVFEMFFGVMLLAKKPADWLKKGINAFLLAVFPGNIYMARKQLPLGNKSIPKWALYLRLPLQFILIAIVKKL</sequence>
<reference evidence="2 3" key="2">
    <citation type="submission" date="2022-06" db="EMBL/GenBank/DDBJ databases">
        <title>Staphylococcus hominis ShoR14 genome sequence.</title>
        <authorList>
            <person name="Yeo C.C."/>
            <person name="Chew C.H."/>
            <person name="Che Hamzah A.M."/>
            <person name="Al-Trad E.I."/>
        </authorList>
    </citation>
    <scope>NUCLEOTIDE SEQUENCE [LARGE SCALE GENOMIC DNA]</scope>
    <source>
        <strain evidence="2 3">ShoR14</strain>
    </source>
</reference>
<evidence type="ECO:0000313" key="2">
    <source>
        <dbReference type="EMBL" id="MCM5673259.1"/>
    </source>
</evidence>
<evidence type="ECO:0000313" key="1">
    <source>
        <dbReference type="EMBL" id="AVI06828.1"/>
    </source>
</evidence>
<proteinExistence type="predicted"/>
<keyword evidence="3" id="KW-1185">Reference proteome</keyword>
<dbReference type="AlphaFoldDB" id="A0A3S7GX25"/>
<organism evidence="1">
    <name type="scientific">Staphylococcus hominis</name>
    <dbReference type="NCBI Taxonomy" id="1290"/>
    <lineage>
        <taxon>Bacteria</taxon>
        <taxon>Bacillati</taxon>
        <taxon>Bacillota</taxon>
        <taxon>Bacilli</taxon>
        <taxon>Bacillales</taxon>
        <taxon>Staphylococcaceae</taxon>
        <taxon>Staphylococcus</taxon>
    </lineage>
</organism>
<accession>A0A3S7GX25</accession>
<name>A0A3S7GX25_STAHO</name>
<dbReference type="EMBL" id="CP014567">
    <property type="protein sequence ID" value="AVI06828.1"/>
    <property type="molecule type" value="Genomic_DNA"/>
</dbReference>
<evidence type="ECO:0000313" key="3">
    <source>
        <dbReference type="Proteomes" id="UP000665944"/>
    </source>
</evidence>
<dbReference type="EMBL" id="JAGHKT020000024">
    <property type="protein sequence ID" value="MCM5673259.1"/>
    <property type="molecule type" value="Genomic_DNA"/>
</dbReference>
<reference evidence="1" key="1">
    <citation type="submission" date="2016-02" db="EMBL/GenBank/DDBJ databases">
        <title>Genomic sequence of a clinical Staphylococcus hominis isolate.</title>
        <authorList>
            <person name="McClure J.M."/>
            <person name="Zhang K."/>
        </authorList>
    </citation>
    <scope>NUCLEOTIDE SEQUENCE</scope>
    <source>
        <strain evidence="1">C34847</strain>
    </source>
</reference>
<dbReference type="RefSeq" id="WP_017176095.1">
    <property type="nucleotide sequence ID" value="NZ_CP014107.1"/>
</dbReference>